<keyword evidence="4" id="KW-1185">Reference proteome</keyword>
<protein>
    <recommendedName>
        <fullName evidence="5">Restriction endonuclease type IV Mrr domain-containing protein</fullName>
    </recommendedName>
</protein>
<dbReference type="AlphaFoldDB" id="A0A8J8W3G3"/>
<evidence type="ECO:0000313" key="3">
    <source>
        <dbReference type="EMBL" id="KAF7715544.1"/>
    </source>
</evidence>
<dbReference type="GO" id="GO:0005739">
    <property type="term" value="C:mitochondrion"/>
    <property type="evidence" value="ECO:0007669"/>
    <property type="project" value="UniProtKB-SubCell"/>
</dbReference>
<organism evidence="3 4">
    <name type="scientific">Penicillium ucsense</name>
    <dbReference type="NCBI Taxonomy" id="2839758"/>
    <lineage>
        <taxon>Eukaryota</taxon>
        <taxon>Fungi</taxon>
        <taxon>Dikarya</taxon>
        <taxon>Ascomycota</taxon>
        <taxon>Pezizomycotina</taxon>
        <taxon>Eurotiomycetes</taxon>
        <taxon>Eurotiomycetidae</taxon>
        <taxon>Eurotiales</taxon>
        <taxon>Aspergillaceae</taxon>
        <taxon>Penicillium</taxon>
    </lineage>
</organism>
<evidence type="ECO:0000313" key="4">
    <source>
        <dbReference type="Proteomes" id="UP000631181"/>
    </source>
</evidence>
<comment type="caution">
    <text evidence="3">The sequence shown here is derived from an EMBL/GenBank/DDBJ whole genome shotgun (WGS) entry which is preliminary data.</text>
</comment>
<dbReference type="GO" id="GO:0003676">
    <property type="term" value="F:nucleic acid binding"/>
    <property type="evidence" value="ECO:0007669"/>
    <property type="project" value="InterPro"/>
</dbReference>
<dbReference type="Pfam" id="PF10356">
    <property type="entry name" value="RRG7"/>
    <property type="match status" value="2"/>
</dbReference>
<name>A0A8J8W3G3_9EURO</name>
<dbReference type="Gene3D" id="3.40.1350.10">
    <property type="match status" value="1"/>
</dbReference>
<keyword evidence="2" id="KW-0496">Mitochondrion</keyword>
<evidence type="ECO:0000256" key="2">
    <source>
        <dbReference type="ARBA" id="ARBA00023128"/>
    </source>
</evidence>
<accession>A0A8J8W3G3</accession>
<reference evidence="3" key="1">
    <citation type="journal article" date="2020" name="Front. Microbiol.">
        <title>Gene regulatory networks of Penicillium echinulatum 2HH and Penicillium oxalicum 114-2 inferred by a computational biology approach.</title>
        <authorList>
            <person name="Lenz A.R."/>
            <person name="Galan-Vasquez E."/>
            <person name="Balbinot E."/>
            <person name="De Abreu F.P."/>
            <person name="De Oliveira N.S."/>
            <person name="Da Rosa L.O."/>
            <person name="De Avila E Silva S."/>
            <person name="Camassola M."/>
            <person name="Dillon A.J.P."/>
            <person name="Perez-Rueda E."/>
        </authorList>
    </citation>
    <scope>NUCLEOTIDE SEQUENCE</scope>
    <source>
        <strain evidence="3">S1M29</strain>
    </source>
</reference>
<proteinExistence type="predicted"/>
<evidence type="ECO:0008006" key="5">
    <source>
        <dbReference type="Google" id="ProtNLM"/>
    </source>
</evidence>
<dbReference type="EMBL" id="WIWV01000057">
    <property type="protein sequence ID" value="KAF7715544.1"/>
    <property type="molecule type" value="Genomic_DNA"/>
</dbReference>
<comment type="subcellular location">
    <subcellularLocation>
        <location evidence="1">Mitochondrion</location>
    </subcellularLocation>
</comment>
<gene>
    <name evidence="3" type="ORF">PECM_006783</name>
</gene>
<dbReference type="InterPro" id="IPR011856">
    <property type="entry name" value="tRNA_endonuc-like_dom_sf"/>
</dbReference>
<evidence type="ECO:0000256" key="1">
    <source>
        <dbReference type="ARBA" id="ARBA00004173"/>
    </source>
</evidence>
<dbReference type="InterPro" id="IPR018828">
    <property type="entry name" value="RRG7"/>
</dbReference>
<sequence length="328" mass="37343">MRRLRPPKSCVSLHGNADKRTHVPWHYDRQFSVSRSTYNLTPFTRRIFKLPSPPSPPSQQHDDLESFLSYAERTGLPSTSTVYVGTHYEYSVLQSLRKYAFALHRIGGRDDAGIDLVGTWHLPEREGQRALRVLTQCKALKTKLGPNIVRELEGALRQAPVGWRTDQTVGILVSPREATKGVRDALARSQFPLFWMMLELDGTLKQALWNARAEQLGLGALGVETQYGNATETRRTREIALTWNGRDIPDMDCVEKRLLEQEYQWLQSWAVDPSITKDKLLDSVEKVFPDAMPEPQADGFVPAADRTRILHSLRKELDSKHLSEKENS</sequence>
<dbReference type="PANTHER" id="PTHR28133:SF1">
    <property type="entry name" value="REQUIRED FOR RESPIRATORY GROWTH PROTEIN 7, MITOCHONDRIAL"/>
    <property type="match status" value="1"/>
</dbReference>
<dbReference type="OrthoDB" id="20734at2759"/>
<dbReference type="Proteomes" id="UP000631181">
    <property type="component" value="Unassembled WGS sequence"/>
</dbReference>
<dbReference type="PANTHER" id="PTHR28133">
    <property type="entry name" value="REQUIRED FOR RESPIRATORY GROWTH PROTEIN 7, MITOCHONDRIAL"/>
    <property type="match status" value="1"/>
</dbReference>